<keyword evidence="2" id="KW-1133">Transmembrane helix</keyword>
<organism evidence="5 6">
    <name type="scientific">Aphanomyces stellatus</name>
    <dbReference type="NCBI Taxonomy" id="120398"/>
    <lineage>
        <taxon>Eukaryota</taxon>
        <taxon>Sar</taxon>
        <taxon>Stramenopiles</taxon>
        <taxon>Oomycota</taxon>
        <taxon>Saprolegniomycetes</taxon>
        <taxon>Saprolegniales</taxon>
        <taxon>Verrucalvaceae</taxon>
        <taxon>Aphanomyces</taxon>
    </lineage>
</organism>
<dbReference type="InterPro" id="IPR029058">
    <property type="entry name" value="AB_hydrolase_fold"/>
</dbReference>
<dbReference type="AlphaFoldDB" id="A0A485KJZ2"/>
<dbReference type="InterPro" id="IPR013094">
    <property type="entry name" value="AB_hydrolase_3"/>
</dbReference>
<name>A0A485KJZ2_9STRA</name>
<evidence type="ECO:0000256" key="1">
    <source>
        <dbReference type="ARBA" id="ARBA00022801"/>
    </source>
</evidence>
<evidence type="ECO:0000313" key="4">
    <source>
        <dbReference type="EMBL" id="KAF0701163.1"/>
    </source>
</evidence>
<dbReference type="GO" id="GO:0004806">
    <property type="term" value="F:triacylglycerol lipase activity"/>
    <property type="evidence" value="ECO:0007669"/>
    <property type="project" value="TreeGrafter"/>
</dbReference>
<dbReference type="PANTHER" id="PTHR48081">
    <property type="entry name" value="AB HYDROLASE SUPERFAMILY PROTEIN C4A8.06C"/>
    <property type="match status" value="1"/>
</dbReference>
<feature type="transmembrane region" description="Helical" evidence="2">
    <location>
        <begin position="21"/>
        <end position="38"/>
    </location>
</feature>
<dbReference type="InterPro" id="IPR050300">
    <property type="entry name" value="GDXG_lipolytic_enzyme"/>
</dbReference>
<keyword evidence="1" id="KW-0378">Hydrolase</keyword>
<dbReference type="Proteomes" id="UP000332933">
    <property type="component" value="Unassembled WGS sequence"/>
</dbReference>
<reference evidence="4" key="2">
    <citation type="submission" date="2019-06" db="EMBL/GenBank/DDBJ databases">
        <title>Genomics analysis of Aphanomyces spp. identifies a new class of oomycete effector associated with host adaptation.</title>
        <authorList>
            <person name="Gaulin E."/>
        </authorList>
    </citation>
    <scope>NUCLEOTIDE SEQUENCE</scope>
    <source>
        <strain evidence="4">CBS 578.67</strain>
    </source>
</reference>
<reference evidence="5 6" key="1">
    <citation type="submission" date="2019-03" db="EMBL/GenBank/DDBJ databases">
        <authorList>
            <person name="Gaulin E."/>
            <person name="Dumas B."/>
        </authorList>
    </citation>
    <scope>NUCLEOTIDE SEQUENCE [LARGE SCALE GENOMIC DNA]</scope>
    <source>
        <strain evidence="5">CBS 568.67</strain>
    </source>
</reference>
<dbReference type="SUPFAM" id="SSF53474">
    <property type="entry name" value="alpha/beta-Hydrolases"/>
    <property type="match status" value="1"/>
</dbReference>
<dbReference type="PANTHER" id="PTHR48081:SF30">
    <property type="entry name" value="ACETYL-HYDROLASE LIPR-RELATED"/>
    <property type="match status" value="1"/>
</dbReference>
<dbReference type="Gene3D" id="3.40.50.1820">
    <property type="entry name" value="alpha/beta hydrolase"/>
    <property type="match status" value="1"/>
</dbReference>
<evidence type="ECO:0000313" key="5">
    <source>
        <dbReference type="EMBL" id="VFT85201.1"/>
    </source>
</evidence>
<evidence type="ECO:0000313" key="6">
    <source>
        <dbReference type="Proteomes" id="UP000332933"/>
    </source>
</evidence>
<evidence type="ECO:0000256" key="2">
    <source>
        <dbReference type="SAM" id="Phobius"/>
    </source>
</evidence>
<evidence type="ECO:0000259" key="3">
    <source>
        <dbReference type="Pfam" id="PF07859"/>
    </source>
</evidence>
<accession>A0A485KJZ2</accession>
<dbReference type="Pfam" id="PF07859">
    <property type="entry name" value="Abhydrolase_3"/>
    <property type="match status" value="1"/>
</dbReference>
<feature type="domain" description="Alpha/beta hydrolase fold-3" evidence="3">
    <location>
        <begin position="115"/>
        <end position="321"/>
    </location>
</feature>
<keyword evidence="2" id="KW-0812">Transmembrane</keyword>
<sequence>MSTDSTLSSLGYSLPRRDTKTLFHLAGYFLYLVVTVALPRLVGWRQPVVPGWTIKQELVVAFIRYISLTETTMVRKMNIHRDRQLRSSVRHAPVHGPGFHGVWVGSREDAFDATVLYLHGGGYTVGTAMDSAQLLTAIQSKAKLQQDKSIRMFSLEYSLAPEAKAKCFPSVAAFRFLAAESSKPIVLMGASAGGNLTLALMLALKSTENQDVRAPSAAVLFSPSCDLDLRVVWDSYATNSDSDYIGLEGKRLCANDYVGLASPDDPLVSPLRGNFRGCCPSLIHYGGKEVLCDQIEALILRLKDQGVDVAVAKEPLAPHVVVALDTVFPQMAQACIRIASDFTANAVNP</sequence>
<keyword evidence="2" id="KW-0472">Membrane</keyword>
<protein>
    <submittedName>
        <fullName evidence="5">Aste57867_8314 protein</fullName>
    </submittedName>
</protein>
<dbReference type="OrthoDB" id="113857at2759"/>
<gene>
    <name evidence="5" type="primary">Aste57867_8314</name>
    <name evidence="4" type="ORF">As57867_008282</name>
    <name evidence="5" type="ORF">ASTE57867_8314</name>
</gene>
<keyword evidence="6" id="KW-1185">Reference proteome</keyword>
<proteinExistence type="predicted"/>
<dbReference type="EMBL" id="VJMH01005099">
    <property type="protein sequence ID" value="KAF0701163.1"/>
    <property type="molecule type" value="Genomic_DNA"/>
</dbReference>
<dbReference type="EMBL" id="CAADRA010005120">
    <property type="protein sequence ID" value="VFT85201.1"/>
    <property type="molecule type" value="Genomic_DNA"/>
</dbReference>